<evidence type="ECO:0000256" key="1">
    <source>
        <dbReference type="SAM" id="MobiDB-lite"/>
    </source>
</evidence>
<evidence type="ECO:0000313" key="3">
    <source>
        <dbReference type="EMBL" id="KAL0056901.1"/>
    </source>
</evidence>
<feature type="region of interest" description="Disordered" evidence="1">
    <location>
        <begin position="88"/>
        <end position="109"/>
    </location>
</feature>
<organism evidence="3 4">
    <name type="scientific">Marasmius tenuissimus</name>
    <dbReference type="NCBI Taxonomy" id="585030"/>
    <lineage>
        <taxon>Eukaryota</taxon>
        <taxon>Fungi</taxon>
        <taxon>Dikarya</taxon>
        <taxon>Basidiomycota</taxon>
        <taxon>Agaricomycotina</taxon>
        <taxon>Agaricomycetes</taxon>
        <taxon>Agaricomycetidae</taxon>
        <taxon>Agaricales</taxon>
        <taxon>Marasmiineae</taxon>
        <taxon>Marasmiaceae</taxon>
        <taxon>Marasmius</taxon>
    </lineage>
</organism>
<comment type="caution">
    <text evidence="3">The sequence shown here is derived from an EMBL/GenBank/DDBJ whole genome shotgun (WGS) entry which is preliminary data.</text>
</comment>
<gene>
    <name evidence="3" type="ORF">AAF712_016483</name>
</gene>
<protein>
    <submittedName>
        <fullName evidence="3">Uncharacterized protein</fullName>
    </submittedName>
</protein>
<feature type="signal peptide" evidence="2">
    <location>
        <begin position="1"/>
        <end position="20"/>
    </location>
</feature>
<feature type="compositionally biased region" description="Basic and acidic residues" evidence="1">
    <location>
        <begin position="95"/>
        <end position="109"/>
    </location>
</feature>
<feature type="chain" id="PRO_5045948930" evidence="2">
    <location>
        <begin position="21"/>
        <end position="109"/>
    </location>
</feature>
<evidence type="ECO:0000256" key="2">
    <source>
        <dbReference type="SAM" id="SignalP"/>
    </source>
</evidence>
<reference evidence="3 4" key="1">
    <citation type="submission" date="2024-05" db="EMBL/GenBank/DDBJ databases">
        <title>A draft genome resource for the thread blight pathogen Marasmius tenuissimus strain MS-2.</title>
        <authorList>
            <person name="Yulfo-Soto G.E."/>
            <person name="Baruah I.K."/>
            <person name="Amoako-Attah I."/>
            <person name="Bukari Y."/>
            <person name="Meinhardt L.W."/>
            <person name="Bailey B.A."/>
            <person name="Cohen S.P."/>
        </authorList>
    </citation>
    <scope>NUCLEOTIDE SEQUENCE [LARGE SCALE GENOMIC DNA]</scope>
    <source>
        <strain evidence="3 4">MS-2</strain>
    </source>
</reference>
<keyword evidence="2" id="KW-0732">Signal</keyword>
<feature type="non-terminal residue" evidence="3">
    <location>
        <position position="1"/>
    </location>
</feature>
<dbReference type="EMBL" id="JBBXMP010000830">
    <property type="protein sequence ID" value="KAL0056901.1"/>
    <property type="molecule type" value="Genomic_DNA"/>
</dbReference>
<name>A0ABR2Z5M4_9AGAR</name>
<accession>A0ABR2Z5M4</accession>
<evidence type="ECO:0000313" key="4">
    <source>
        <dbReference type="Proteomes" id="UP001437256"/>
    </source>
</evidence>
<keyword evidence="4" id="KW-1185">Reference proteome</keyword>
<proteinExistence type="predicted"/>
<dbReference type="Proteomes" id="UP001437256">
    <property type="component" value="Unassembled WGS sequence"/>
</dbReference>
<sequence length="109" mass="12248">LIFLTLLFARSNIQFTFVDSYPPIAGIAFMSINARMYLSSWRSTNDKRPRFVTAGYSTSSSSACRRAEPEESFVLHSVRPVEVQITVEQDNVASGKDEHDTESKRNAVV</sequence>